<evidence type="ECO:0000313" key="8">
    <source>
        <dbReference type="EMBL" id="PWN38744.1"/>
    </source>
</evidence>
<sequence>MEEDNAGQLDSASIAGPSTSTSTSTSTLPPIKRRFKPTLHLSEQPVAPPVDQRILDEAAAQAAASAAGFEGFRRTRRFNQRRTVDFHASQRLSRLVRSTRTNARADKCLMPSTNHVVDILPPDMYALGNGFAEEDAVGMAVTTNLVHTSTNKIRCPVNVVCWQPEGRRLLTGSQSGEFTLWNGLTFNFETIFQAHDAAIRSVQYCKSGQFLISSDQGGVIKYFQSNMNNIQAIPAHREAVRSLSFSPDDAKFVSASDDSTLKIWAFDEAREEKVLKGHGWDAKCVAWHPFKGLLVSGGKDNLIKFWDPRSANCLGTFHAHKSTVQQVAWSNFEANMVASASTDQTVKLYDVRMMKEYASFKGHLKEACSLAWHPSQRHLLVSGGGDGSLLYWSTLSTDNVPASSSQAIYAQEQAHDSNIWSIAWHPLGQILATGSNDHTTRFWERSRPEDGRREEAGGDASAS</sequence>
<dbReference type="AlphaFoldDB" id="A0A316VN63"/>
<feature type="non-terminal residue" evidence="8">
    <location>
        <position position="463"/>
    </location>
</feature>
<evidence type="ECO:0000256" key="1">
    <source>
        <dbReference type="ARBA" id="ARBA00022574"/>
    </source>
</evidence>
<dbReference type="SUPFAM" id="SSF50978">
    <property type="entry name" value="WD40 repeat-like"/>
    <property type="match status" value="1"/>
</dbReference>
<evidence type="ECO:0000313" key="9">
    <source>
        <dbReference type="Proteomes" id="UP000245783"/>
    </source>
</evidence>
<dbReference type="InterPro" id="IPR020472">
    <property type="entry name" value="WD40_PAC1"/>
</dbReference>
<feature type="region of interest" description="Disordered" evidence="7">
    <location>
        <begin position="1"/>
        <end position="31"/>
    </location>
</feature>
<dbReference type="PANTHER" id="PTHR22836">
    <property type="entry name" value="WD40 REPEAT PROTEIN"/>
    <property type="match status" value="1"/>
</dbReference>
<accession>A0A316VN63</accession>
<feature type="region of interest" description="Disordered" evidence="7">
    <location>
        <begin position="439"/>
        <end position="463"/>
    </location>
</feature>
<organism evidence="8 9">
    <name type="scientific">Ceraceosorus guamensis</name>
    <dbReference type="NCBI Taxonomy" id="1522189"/>
    <lineage>
        <taxon>Eukaryota</taxon>
        <taxon>Fungi</taxon>
        <taxon>Dikarya</taxon>
        <taxon>Basidiomycota</taxon>
        <taxon>Ustilaginomycotina</taxon>
        <taxon>Exobasidiomycetes</taxon>
        <taxon>Ceraceosorales</taxon>
        <taxon>Ceraceosoraceae</taxon>
        <taxon>Ceraceosorus</taxon>
    </lineage>
</organism>
<comment type="function">
    <text evidence="3">Required for 3'-end cleavage and polyadenylation of pre-mRNAs. Also involved in chromosome segregation where it has a role in chromosome attachment to the mitotic spindle.</text>
</comment>
<dbReference type="PANTHER" id="PTHR22836:SF0">
    <property type="entry name" value="PRE-MRNA 3' END PROCESSING PROTEIN WDR33"/>
    <property type="match status" value="1"/>
</dbReference>
<dbReference type="InterPro" id="IPR015943">
    <property type="entry name" value="WD40/YVTN_repeat-like_dom_sf"/>
</dbReference>
<dbReference type="InterPro" id="IPR036322">
    <property type="entry name" value="WD40_repeat_dom_sf"/>
</dbReference>
<dbReference type="GO" id="GO:0031124">
    <property type="term" value="P:mRNA 3'-end processing"/>
    <property type="evidence" value="ECO:0007669"/>
    <property type="project" value="UniProtKB-UniRule"/>
</dbReference>
<feature type="repeat" description="WD" evidence="5">
    <location>
        <begin position="275"/>
        <end position="316"/>
    </location>
</feature>
<dbReference type="InterPro" id="IPR045245">
    <property type="entry name" value="Pfs2-like"/>
</dbReference>
<dbReference type="RefSeq" id="XP_025365904.1">
    <property type="nucleotide sequence ID" value="XM_025512117.1"/>
</dbReference>
<feature type="repeat" description="WD" evidence="5">
    <location>
        <begin position="317"/>
        <end position="359"/>
    </location>
</feature>
<dbReference type="PRINTS" id="PR00320">
    <property type="entry name" value="GPROTEINBRPT"/>
</dbReference>
<comment type="subcellular location">
    <subcellularLocation>
        <location evidence="6">Nucleus</location>
    </subcellularLocation>
</comment>
<keyword evidence="6" id="KW-0507">mRNA processing</keyword>
<dbReference type="SMART" id="SM00320">
    <property type="entry name" value="WD40"/>
    <property type="match status" value="7"/>
</dbReference>
<gene>
    <name evidence="8" type="ORF">IE81DRAFT_295867</name>
</gene>
<keyword evidence="9" id="KW-1185">Reference proteome</keyword>
<keyword evidence="2" id="KW-0677">Repeat</keyword>
<feature type="repeat" description="WD" evidence="5">
    <location>
        <begin position="412"/>
        <end position="444"/>
    </location>
</feature>
<dbReference type="STRING" id="1522189.A0A316VN63"/>
<proteinExistence type="predicted"/>
<evidence type="ECO:0000256" key="3">
    <source>
        <dbReference type="ARBA" id="ARBA00025498"/>
    </source>
</evidence>
<protein>
    <recommendedName>
        <fullName evidence="4 6">Polyadenylation factor subunit 2</fullName>
    </recommendedName>
</protein>
<dbReference type="Pfam" id="PF00400">
    <property type="entry name" value="WD40"/>
    <property type="match status" value="7"/>
</dbReference>
<evidence type="ECO:0000256" key="2">
    <source>
        <dbReference type="ARBA" id="ARBA00022737"/>
    </source>
</evidence>
<evidence type="ECO:0000256" key="5">
    <source>
        <dbReference type="PROSITE-ProRule" id="PRU00221"/>
    </source>
</evidence>
<feature type="compositionally biased region" description="Low complexity" evidence="7">
    <location>
        <begin position="18"/>
        <end position="27"/>
    </location>
</feature>
<dbReference type="PROSITE" id="PS50082">
    <property type="entry name" value="WD_REPEATS_2"/>
    <property type="match status" value="5"/>
</dbReference>
<dbReference type="GO" id="GO:0005847">
    <property type="term" value="C:mRNA cleavage and polyadenylation specificity factor complex"/>
    <property type="evidence" value="ECO:0007669"/>
    <property type="project" value="TreeGrafter"/>
</dbReference>
<dbReference type="EMBL" id="KZ819546">
    <property type="protein sequence ID" value="PWN38744.1"/>
    <property type="molecule type" value="Genomic_DNA"/>
</dbReference>
<keyword evidence="1 5" id="KW-0853">WD repeat</keyword>
<dbReference type="Proteomes" id="UP000245783">
    <property type="component" value="Unassembled WGS sequence"/>
</dbReference>
<dbReference type="InParanoid" id="A0A316VN63"/>
<dbReference type="CDD" id="cd00200">
    <property type="entry name" value="WD40"/>
    <property type="match status" value="1"/>
</dbReference>
<dbReference type="InterPro" id="IPR001680">
    <property type="entry name" value="WD40_rpt"/>
</dbReference>
<feature type="repeat" description="WD" evidence="5">
    <location>
        <begin position="360"/>
        <end position="402"/>
    </location>
</feature>
<evidence type="ECO:0000256" key="4">
    <source>
        <dbReference type="ARBA" id="ARBA00026154"/>
    </source>
</evidence>
<dbReference type="GeneID" id="37033987"/>
<reference evidence="8 9" key="1">
    <citation type="journal article" date="2018" name="Mol. Biol. Evol.">
        <title>Broad Genomic Sampling Reveals a Smut Pathogenic Ancestry of the Fungal Clade Ustilaginomycotina.</title>
        <authorList>
            <person name="Kijpornyongpan T."/>
            <person name="Mondo S.J."/>
            <person name="Barry K."/>
            <person name="Sandor L."/>
            <person name="Lee J."/>
            <person name="Lipzen A."/>
            <person name="Pangilinan J."/>
            <person name="LaButti K."/>
            <person name="Hainaut M."/>
            <person name="Henrissat B."/>
            <person name="Grigoriev I.V."/>
            <person name="Spatafora J.W."/>
            <person name="Aime M.C."/>
        </authorList>
    </citation>
    <scope>NUCLEOTIDE SEQUENCE [LARGE SCALE GENOMIC DNA]</scope>
    <source>
        <strain evidence="8 9">MCA 4658</strain>
    </source>
</reference>
<dbReference type="OrthoDB" id="16717at2759"/>
<feature type="compositionally biased region" description="Basic and acidic residues" evidence="7">
    <location>
        <begin position="439"/>
        <end position="456"/>
    </location>
</feature>
<feature type="repeat" description="WD" evidence="5">
    <location>
        <begin position="233"/>
        <end position="274"/>
    </location>
</feature>
<evidence type="ECO:0000256" key="7">
    <source>
        <dbReference type="SAM" id="MobiDB-lite"/>
    </source>
</evidence>
<dbReference type="FunCoup" id="A0A316VN63">
    <property type="interactions" value="124"/>
</dbReference>
<keyword evidence="6" id="KW-0539">Nucleus</keyword>
<dbReference type="Gene3D" id="2.130.10.10">
    <property type="entry name" value="YVTN repeat-like/Quinoprotein amine dehydrogenase"/>
    <property type="match status" value="3"/>
</dbReference>
<name>A0A316VN63_9BASI</name>
<dbReference type="PROSITE" id="PS50294">
    <property type="entry name" value="WD_REPEATS_REGION"/>
    <property type="match status" value="5"/>
</dbReference>
<evidence type="ECO:0000256" key="6">
    <source>
        <dbReference type="RuleBase" id="RU369034"/>
    </source>
</evidence>